<protein>
    <submittedName>
        <fullName evidence="3">ABC1 family protein</fullName>
    </submittedName>
</protein>
<dbReference type="Pfam" id="PF03109">
    <property type="entry name" value="ABC1"/>
    <property type="match status" value="2"/>
</dbReference>
<feature type="region of interest" description="Disordered" evidence="1">
    <location>
        <begin position="144"/>
        <end position="172"/>
    </location>
</feature>
<proteinExistence type="predicted"/>
<comment type="caution">
    <text evidence="3">The sequence shown here is derived from an EMBL/GenBank/DDBJ whole genome shotgun (WGS) entry which is preliminary data.</text>
</comment>
<dbReference type="InterPro" id="IPR011009">
    <property type="entry name" value="Kinase-like_dom_sf"/>
</dbReference>
<evidence type="ECO:0000313" key="4">
    <source>
        <dbReference type="Proteomes" id="UP000187455"/>
    </source>
</evidence>
<dbReference type="PANTHER" id="PTHR45890">
    <property type="entry name" value="AARF DOMAIN CONTAINING KINASE 2 (PREDICTED)"/>
    <property type="match status" value="1"/>
</dbReference>
<dbReference type="AlphaFoldDB" id="A0A1R0GS95"/>
<feature type="region of interest" description="Disordered" evidence="1">
    <location>
        <begin position="583"/>
        <end position="605"/>
    </location>
</feature>
<dbReference type="SUPFAM" id="SSF56112">
    <property type="entry name" value="Protein kinase-like (PK-like)"/>
    <property type="match status" value="1"/>
</dbReference>
<feature type="domain" description="ABC1 atypical kinase-like" evidence="2">
    <location>
        <begin position="409"/>
        <end position="557"/>
    </location>
</feature>
<feature type="compositionally biased region" description="Polar residues" evidence="1">
    <location>
        <begin position="583"/>
        <end position="595"/>
    </location>
</feature>
<dbReference type="InterPro" id="IPR052402">
    <property type="entry name" value="ADCK_kinase"/>
</dbReference>
<evidence type="ECO:0000256" key="1">
    <source>
        <dbReference type="SAM" id="MobiDB-lite"/>
    </source>
</evidence>
<dbReference type="EMBL" id="LSSL01004131">
    <property type="protein sequence ID" value="OLY79735.1"/>
    <property type="molecule type" value="Genomic_DNA"/>
</dbReference>
<dbReference type="InterPro" id="IPR004147">
    <property type="entry name" value="ABC1_dom"/>
</dbReference>
<sequence length="863" mass="98215">MFQTRGFPNILYIRFVKSHAPFSNTFPSLLSKFKPGYSNAHCFHTNSREFYFSKIDYTFNQNPRNGSSARTSRFNKFSLSLFALAALTFSFKDELESSISSFLHSFENAFQLSSIFDCFEVLSCQDISLSNNASLLQNPPYLTPDSQQGTSQHEISKDSDQENQDSLATTSKNPKSLISSITSALFSSFSSTKFLILKFRNSVSYFLYFYIREPLVTFVRFGKLLGYFTPIIITFPIIFFGSRIPSKNNELSGAIWWYKLICAQMSYAGPTFVKLSQWASTRTDIFPPQFCEELSLLQSKNTPHSYKFSKFTIESNLNGYEIDQIYDWIDPVPLGVGSIAQVHKAKLNKGVVDTIIRQAKLELLPYSKTLIIDNSLPINMSLANSEYSNSEKKMILQNINLVRFLESENNIVAIKILHPRVEKLINRDLRIMSFFANLISLIPTLKWLSLPEEVNTFGEMMRTQLDLRNEVQNILQFSLNSTPLVSFPVPIPQLSTSDFLVERYCDGVSVNLFLKYAPNLFDKQISRIGLDSFMRMMILDNFIHSDLHPGNILVQFKPPDLLPKPLGFFSRLRTKISSFSFNKNPIETHPGNSIPNDKPASNDPSDLTFDNTDVVSDSVEQVSINLKHLGTTGNSVALSNYLKRLFDAGYKPNLVFIDCGLVVNLDDRSRRNFIDLFDAISRFDGKRAGELIADRCPHPEQIINRDDFVEKLASQVDEIKMNSLKLGTVSATSILLRTMDNARRHHVRLDHSFVNLAVAIFVLEGIGRQLDSDLDLLKASVPVLRLLFRQQAQTGLTKLISTSENSPDSADTEPLLGNRTKFDLLKLWAYIELRDYFNRVIPNWGMDESEYFGEFTPYVSYID</sequence>
<dbReference type="PANTHER" id="PTHR45890:SF1">
    <property type="entry name" value="AARF DOMAIN CONTAINING KINASE 2"/>
    <property type="match status" value="1"/>
</dbReference>
<gene>
    <name evidence="3" type="ORF">AYI68_g6188</name>
</gene>
<evidence type="ECO:0000259" key="2">
    <source>
        <dbReference type="Pfam" id="PF03109"/>
    </source>
</evidence>
<organism evidence="3 4">
    <name type="scientific">Smittium mucronatum</name>
    <dbReference type="NCBI Taxonomy" id="133383"/>
    <lineage>
        <taxon>Eukaryota</taxon>
        <taxon>Fungi</taxon>
        <taxon>Fungi incertae sedis</taxon>
        <taxon>Zoopagomycota</taxon>
        <taxon>Kickxellomycotina</taxon>
        <taxon>Harpellomycetes</taxon>
        <taxon>Harpellales</taxon>
        <taxon>Legeriomycetaceae</taxon>
        <taxon>Smittium</taxon>
    </lineage>
</organism>
<feature type="compositionally biased region" description="Polar residues" evidence="1">
    <location>
        <begin position="144"/>
        <end position="153"/>
    </location>
</feature>
<dbReference type="Proteomes" id="UP000187455">
    <property type="component" value="Unassembled WGS sequence"/>
</dbReference>
<accession>A0A1R0GS95</accession>
<name>A0A1R0GS95_9FUNG</name>
<feature type="domain" description="ABC1 atypical kinase-like" evidence="2">
    <location>
        <begin position="298"/>
        <end position="350"/>
    </location>
</feature>
<dbReference type="OrthoDB" id="1290869at2759"/>
<evidence type="ECO:0000313" key="3">
    <source>
        <dbReference type="EMBL" id="OLY79735.1"/>
    </source>
</evidence>
<keyword evidence="4" id="KW-1185">Reference proteome</keyword>
<dbReference type="GO" id="GO:0005739">
    <property type="term" value="C:mitochondrion"/>
    <property type="evidence" value="ECO:0007669"/>
    <property type="project" value="TreeGrafter"/>
</dbReference>
<dbReference type="STRING" id="133383.A0A1R0GS95"/>
<reference evidence="3 4" key="1">
    <citation type="journal article" date="2016" name="Mol. Biol. Evol.">
        <title>Genome-Wide Survey of Gut Fungi (Harpellales) Reveals the First Horizontally Transferred Ubiquitin Gene from a Mosquito Host.</title>
        <authorList>
            <person name="Wang Y."/>
            <person name="White M.M."/>
            <person name="Kvist S."/>
            <person name="Moncalvo J.M."/>
        </authorList>
    </citation>
    <scope>NUCLEOTIDE SEQUENCE [LARGE SCALE GENOMIC DNA]</scope>
    <source>
        <strain evidence="3 4">ALG-7-W6</strain>
    </source>
</reference>